<dbReference type="Gene3D" id="1.25.40.10">
    <property type="entry name" value="Tetratricopeptide repeat domain"/>
    <property type="match status" value="1"/>
</dbReference>
<dbReference type="InterPro" id="IPR036680">
    <property type="entry name" value="SPOR-like_sf"/>
</dbReference>
<dbReference type="InterPro" id="IPR007730">
    <property type="entry name" value="SPOR-like_dom"/>
</dbReference>
<dbReference type="PROSITE" id="PS50005">
    <property type="entry name" value="TPR"/>
    <property type="match status" value="1"/>
</dbReference>
<evidence type="ECO:0000313" key="5">
    <source>
        <dbReference type="Proteomes" id="UP000197290"/>
    </source>
</evidence>
<sequence>MNKRALAGLSLSALMLGGTMVGCAQGGISTASTRSDAALAKHAARNAEKANEALAKGDTAKAIGYAEAAVAGAPTNADYRALLGGAYLKAGRFTSAHAAYADVLSLSPENGKAALNLALAMIAEGQWDEARSHLEDHAAIVPASDRGLAIALAGDPAGGVEVLTAAARTPGADAKTRQNLALALALAGRWAESRQIAGIDMAPTDADARVMQWASFAKPVGAADQVSALLGVTPVKDPGQPVALALKTPAPASNPAEQVMLAEATPAPEAQEAAPVAVAAAEGDAGSGPRVVFAARREVVQALPQGASRPQRVMAAAREVKLASADTVAKPKSGSWFVQLGAYDSAAVAKDAWDRAQQRYPAFAGETPTGMAFKSFYRLSIGGFSRGDANAMCRGYRAKGGACFVRTGAGDQTASWVKPAKVQMAGR</sequence>
<dbReference type="EMBL" id="NBBI01000001">
    <property type="protein sequence ID" value="OWK33915.1"/>
    <property type="molecule type" value="Genomic_DNA"/>
</dbReference>
<dbReference type="InterPro" id="IPR019734">
    <property type="entry name" value="TPR_rpt"/>
</dbReference>
<dbReference type="Pfam" id="PF14559">
    <property type="entry name" value="TPR_19"/>
    <property type="match status" value="1"/>
</dbReference>
<name>A0A245ZVZ7_9SPHN</name>
<keyword evidence="2" id="KW-0732">Signal</keyword>
<comment type="caution">
    <text evidence="4">The sequence shown here is derived from an EMBL/GenBank/DDBJ whole genome shotgun (WGS) entry which is preliminary data.</text>
</comment>
<dbReference type="PROSITE" id="PS51257">
    <property type="entry name" value="PROKAR_LIPOPROTEIN"/>
    <property type="match status" value="1"/>
</dbReference>
<feature type="chain" id="PRO_5013281066" evidence="2">
    <location>
        <begin position="25"/>
        <end position="427"/>
    </location>
</feature>
<accession>A0A245ZVZ7</accession>
<evidence type="ECO:0000256" key="2">
    <source>
        <dbReference type="SAM" id="SignalP"/>
    </source>
</evidence>
<dbReference type="InterPro" id="IPR011990">
    <property type="entry name" value="TPR-like_helical_dom_sf"/>
</dbReference>
<dbReference type="Proteomes" id="UP000197290">
    <property type="component" value="Unassembled WGS sequence"/>
</dbReference>
<dbReference type="GO" id="GO:0042834">
    <property type="term" value="F:peptidoglycan binding"/>
    <property type="evidence" value="ECO:0007669"/>
    <property type="project" value="InterPro"/>
</dbReference>
<dbReference type="Gene3D" id="3.30.70.1070">
    <property type="entry name" value="Sporulation related repeat"/>
    <property type="match status" value="1"/>
</dbReference>
<dbReference type="SUPFAM" id="SSF48452">
    <property type="entry name" value="TPR-like"/>
    <property type="match status" value="1"/>
</dbReference>
<dbReference type="RefSeq" id="WP_088366101.1">
    <property type="nucleotide sequence ID" value="NZ_NBBI01000001.1"/>
</dbReference>
<protein>
    <submittedName>
        <fullName evidence="4">Sporulation related domain protein</fullName>
    </submittedName>
</protein>
<feature type="repeat" description="TPR" evidence="1">
    <location>
        <begin position="77"/>
        <end position="110"/>
    </location>
</feature>
<dbReference type="PROSITE" id="PS51724">
    <property type="entry name" value="SPOR"/>
    <property type="match status" value="1"/>
</dbReference>
<reference evidence="4 5" key="1">
    <citation type="submission" date="2017-03" db="EMBL/GenBank/DDBJ databases">
        <title>Genome sequence of Sphingomonas dokdonensis DSM 21029.</title>
        <authorList>
            <person name="Poehlein A."/>
            <person name="Wuebbeler J.H."/>
            <person name="Steinbuechel A."/>
            <person name="Daniel R."/>
        </authorList>
    </citation>
    <scope>NUCLEOTIDE SEQUENCE [LARGE SCALE GENOMIC DNA]</scope>
    <source>
        <strain evidence="4 5">DSM 21029</strain>
    </source>
</reference>
<feature type="signal peptide" evidence="2">
    <location>
        <begin position="1"/>
        <end position="24"/>
    </location>
</feature>
<dbReference type="AlphaFoldDB" id="A0A245ZVZ7"/>
<proteinExistence type="predicted"/>
<gene>
    <name evidence="4" type="ORF">SPDO_08040</name>
</gene>
<feature type="domain" description="SPOR" evidence="3">
    <location>
        <begin position="330"/>
        <end position="419"/>
    </location>
</feature>
<keyword evidence="5" id="KW-1185">Reference proteome</keyword>
<dbReference type="OrthoDB" id="7388953at2"/>
<evidence type="ECO:0000313" key="4">
    <source>
        <dbReference type="EMBL" id="OWK33915.1"/>
    </source>
</evidence>
<evidence type="ECO:0000256" key="1">
    <source>
        <dbReference type="PROSITE-ProRule" id="PRU00339"/>
    </source>
</evidence>
<dbReference type="Pfam" id="PF05036">
    <property type="entry name" value="SPOR"/>
    <property type="match status" value="1"/>
</dbReference>
<evidence type="ECO:0000259" key="3">
    <source>
        <dbReference type="PROSITE" id="PS51724"/>
    </source>
</evidence>
<organism evidence="4 5">
    <name type="scientific">Sphingomonas dokdonensis</name>
    <dbReference type="NCBI Taxonomy" id="344880"/>
    <lineage>
        <taxon>Bacteria</taxon>
        <taxon>Pseudomonadati</taxon>
        <taxon>Pseudomonadota</taxon>
        <taxon>Alphaproteobacteria</taxon>
        <taxon>Sphingomonadales</taxon>
        <taxon>Sphingomonadaceae</taxon>
        <taxon>Sphingomonas</taxon>
    </lineage>
</organism>
<keyword evidence="1" id="KW-0802">TPR repeat</keyword>